<dbReference type="OrthoDB" id="4966223at2"/>
<dbReference type="GO" id="GO:0016747">
    <property type="term" value="F:acyltransferase activity, transferring groups other than amino-acyl groups"/>
    <property type="evidence" value="ECO:0007669"/>
    <property type="project" value="InterPro"/>
</dbReference>
<dbReference type="STRING" id="113562.SAMN04489716_8704"/>
<evidence type="ECO:0000313" key="2">
    <source>
        <dbReference type="EMBL" id="SDT79244.1"/>
    </source>
</evidence>
<gene>
    <name evidence="2" type="ORF">SAMN04489716_8704</name>
</gene>
<dbReference type="EMBL" id="LT629758">
    <property type="protein sequence ID" value="SDT79244.1"/>
    <property type="molecule type" value="Genomic_DNA"/>
</dbReference>
<sequence>MLGLAELTDAWAHGWSLSRDTTPPIAITDGLKIDIDPTRNIARYILKPYDWQRAAVLGRELTTPGTEIKIVGATDSLREALKSDWTMYDEHHLMTVPFTRGVAETPPSCSAQIVNDGGALLGMICDSNGDIVSRARLAASGRYGVIDRVRTRAADQRRGMGRTVMTMLGNRALDEGLATGLLSATTEGRRLYSALGWKIRGELAGAFRST</sequence>
<protein>
    <recommendedName>
        <fullName evidence="1">N-acetyltransferase domain-containing protein</fullName>
    </recommendedName>
</protein>
<keyword evidence="3" id="KW-1185">Reference proteome</keyword>
<accession>A0A1H2D9H6</accession>
<name>A0A1H2D9H6_9ACTN</name>
<proteinExistence type="predicted"/>
<dbReference type="AlphaFoldDB" id="A0A1H2D9H6"/>
<dbReference type="Proteomes" id="UP000198688">
    <property type="component" value="Chromosome I"/>
</dbReference>
<dbReference type="PROSITE" id="PS51186">
    <property type="entry name" value="GNAT"/>
    <property type="match status" value="1"/>
</dbReference>
<dbReference type="SUPFAM" id="SSF55729">
    <property type="entry name" value="Acyl-CoA N-acyltransferases (Nat)"/>
    <property type="match status" value="1"/>
</dbReference>
<dbReference type="InterPro" id="IPR016181">
    <property type="entry name" value="Acyl_CoA_acyltransferase"/>
</dbReference>
<dbReference type="RefSeq" id="WP_092554890.1">
    <property type="nucleotide sequence ID" value="NZ_BOMJ01000002.1"/>
</dbReference>
<evidence type="ECO:0000313" key="3">
    <source>
        <dbReference type="Proteomes" id="UP000198688"/>
    </source>
</evidence>
<dbReference type="InterPro" id="IPR000182">
    <property type="entry name" value="GNAT_dom"/>
</dbReference>
<evidence type="ECO:0000259" key="1">
    <source>
        <dbReference type="PROSITE" id="PS51186"/>
    </source>
</evidence>
<feature type="domain" description="N-acetyltransferase" evidence="1">
    <location>
        <begin position="75"/>
        <end position="210"/>
    </location>
</feature>
<dbReference type="Gene3D" id="3.40.630.30">
    <property type="match status" value="1"/>
</dbReference>
<reference evidence="2 3" key="1">
    <citation type="submission" date="2016-10" db="EMBL/GenBank/DDBJ databases">
        <authorList>
            <person name="de Groot N.N."/>
        </authorList>
    </citation>
    <scope>NUCLEOTIDE SEQUENCE [LARGE SCALE GENOMIC DNA]</scope>
    <source>
        <strain evidence="2 3">DSM 43941</strain>
    </source>
</reference>
<organism evidence="2 3">
    <name type="scientific">Actinoplanes derwentensis</name>
    <dbReference type="NCBI Taxonomy" id="113562"/>
    <lineage>
        <taxon>Bacteria</taxon>
        <taxon>Bacillati</taxon>
        <taxon>Actinomycetota</taxon>
        <taxon>Actinomycetes</taxon>
        <taxon>Micromonosporales</taxon>
        <taxon>Micromonosporaceae</taxon>
        <taxon>Actinoplanes</taxon>
    </lineage>
</organism>